<evidence type="ECO:0000256" key="3">
    <source>
        <dbReference type="ARBA" id="ARBA00022475"/>
    </source>
</evidence>
<sequence length="69" mass="7792">MEKIKEFLAQAAQFFREVKVELQKVTFPTRQETVGSTVVVLVLTIIMGVYLGLSDWVLARIVQILLQVG</sequence>
<dbReference type="PANTHER" id="PTHR33910">
    <property type="entry name" value="PROTEIN TRANSLOCASE SUBUNIT SECE"/>
    <property type="match status" value="1"/>
</dbReference>
<evidence type="ECO:0000256" key="6">
    <source>
        <dbReference type="ARBA" id="ARBA00022989"/>
    </source>
</evidence>
<evidence type="ECO:0000256" key="5">
    <source>
        <dbReference type="ARBA" id="ARBA00022927"/>
    </source>
</evidence>
<evidence type="ECO:0000313" key="11">
    <source>
        <dbReference type="Proteomes" id="UP000807825"/>
    </source>
</evidence>
<keyword evidence="5 9" id="KW-0653">Protein transport</keyword>
<dbReference type="GO" id="GO:0043952">
    <property type="term" value="P:protein transport by the Sec complex"/>
    <property type="evidence" value="ECO:0007669"/>
    <property type="project" value="UniProtKB-UniRule"/>
</dbReference>
<name>A0A9D6Z5J1_9BACT</name>
<gene>
    <name evidence="9 10" type="primary">secE</name>
    <name evidence="10" type="ORF">HY912_21935</name>
</gene>
<evidence type="ECO:0000256" key="4">
    <source>
        <dbReference type="ARBA" id="ARBA00022692"/>
    </source>
</evidence>
<comment type="similarity">
    <text evidence="9">Belongs to the SecE/SEC61-gamma family.</text>
</comment>
<dbReference type="GO" id="GO:0008320">
    <property type="term" value="F:protein transmembrane transporter activity"/>
    <property type="evidence" value="ECO:0007669"/>
    <property type="project" value="UniProtKB-UniRule"/>
</dbReference>
<dbReference type="InterPro" id="IPR001901">
    <property type="entry name" value="Translocase_SecE/Sec61-g"/>
</dbReference>
<dbReference type="GO" id="GO:0006605">
    <property type="term" value="P:protein targeting"/>
    <property type="evidence" value="ECO:0007669"/>
    <property type="project" value="UniProtKB-UniRule"/>
</dbReference>
<feature type="transmembrane region" description="Helical" evidence="9">
    <location>
        <begin position="34"/>
        <end position="53"/>
    </location>
</feature>
<comment type="caution">
    <text evidence="10">The sequence shown here is derived from an EMBL/GenBank/DDBJ whole genome shotgun (WGS) entry which is preliminary data.</text>
</comment>
<keyword evidence="8 9" id="KW-0472">Membrane</keyword>
<keyword evidence="7 9" id="KW-0811">Translocation</keyword>
<proteinExistence type="inferred from homology"/>
<dbReference type="PANTHER" id="PTHR33910:SF1">
    <property type="entry name" value="PROTEIN TRANSLOCASE SUBUNIT SECE"/>
    <property type="match status" value="1"/>
</dbReference>
<evidence type="ECO:0000256" key="9">
    <source>
        <dbReference type="HAMAP-Rule" id="MF_00422"/>
    </source>
</evidence>
<dbReference type="InterPro" id="IPR038379">
    <property type="entry name" value="SecE_sf"/>
</dbReference>
<dbReference type="Pfam" id="PF00584">
    <property type="entry name" value="SecE"/>
    <property type="match status" value="1"/>
</dbReference>
<evidence type="ECO:0000313" key="10">
    <source>
        <dbReference type="EMBL" id="MBI5252164.1"/>
    </source>
</evidence>
<dbReference type="Gene3D" id="1.20.5.1030">
    <property type="entry name" value="Preprotein translocase secy subunit"/>
    <property type="match status" value="1"/>
</dbReference>
<keyword evidence="2 9" id="KW-0813">Transport</keyword>
<evidence type="ECO:0000256" key="2">
    <source>
        <dbReference type="ARBA" id="ARBA00022448"/>
    </source>
</evidence>
<comment type="subcellular location">
    <subcellularLocation>
        <location evidence="9">Cell membrane</location>
        <topology evidence="9">Single-pass membrane protein</topology>
    </subcellularLocation>
    <subcellularLocation>
        <location evidence="1">Membrane</location>
    </subcellularLocation>
</comment>
<dbReference type="GO" id="GO:0009306">
    <property type="term" value="P:protein secretion"/>
    <property type="evidence" value="ECO:0007669"/>
    <property type="project" value="UniProtKB-UniRule"/>
</dbReference>
<dbReference type="AlphaFoldDB" id="A0A9D6Z5J1"/>
<comment type="function">
    <text evidence="9">Essential subunit of the Sec protein translocation channel SecYEG. Clamps together the 2 halves of SecY. May contact the channel plug during translocation.</text>
</comment>
<dbReference type="NCBIfam" id="TIGR00964">
    <property type="entry name" value="secE_bact"/>
    <property type="match status" value="1"/>
</dbReference>
<accession>A0A9D6Z5J1</accession>
<dbReference type="HAMAP" id="MF_00422">
    <property type="entry name" value="SecE"/>
    <property type="match status" value="1"/>
</dbReference>
<evidence type="ECO:0000256" key="7">
    <source>
        <dbReference type="ARBA" id="ARBA00023010"/>
    </source>
</evidence>
<evidence type="ECO:0000256" key="8">
    <source>
        <dbReference type="ARBA" id="ARBA00023136"/>
    </source>
</evidence>
<dbReference type="Proteomes" id="UP000807825">
    <property type="component" value="Unassembled WGS sequence"/>
</dbReference>
<keyword evidence="6 9" id="KW-1133">Transmembrane helix</keyword>
<organism evidence="10 11">
    <name type="scientific">Desulfomonile tiedjei</name>
    <dbReference type="NCBI Taxonomy" id="2358"/>
    <lineage>
        <taxon>Bacteria</taxon>
        <taxon>Pseudomonadati</taxon>
        <taxon>Thermodesulfobacteriota</taxon>
        <taxon>Desulfomonilia</taxon>
        <taxon>Desulfomonilales</taxon>
        <taxon>Desulfomonilaceae</taxon>
        <taxon>Desulfomonile</taxon>
    </lineage>
</organism>
<dbReference type="InterPro" id="IPR005807">
    <property type="entry name" value="SecE_bac"/>
</dbReference>
<protein>
    <recommendedName>
        <fullName evidence="9">Protein translocase subunit SecE</fullName>
    </recommendedName>
</protein>
<evidence type="ECO:0000256" key="1">
    <source>
        <dbReference type="ARBA" id="ARBA00004370"/>
    </source>
</evidence>
<comment type="subunit">
    <text evidence="9">Component of the Sec protein translocase complex. Heterotrimer consisting of SecY, SecE and SecG subunits. The heterotrimers can form oligomers, although 1 heterotrimer is thought to be able to translocate proteins. Interacts with the ribosome. Interacts with SecDF, and other proteins may be involved. Interacts with SecA.</text>
</comment>
<keyword evidence="4 9" id="KW-0812">Transmembrane</keyword>
<keyword evidence="3 9" id="KW-1003">Cell membrane</keyword>
<dbReference type="GO" id="GO:0005886">
    <property type="term" value="C:plasma membrane"/>
    <property type="evidence" value="ECO:0007669"/>
    <property type="project" value="UniProtKB-SubCell"/>
</dbReference>
<dbReference type="EMBL" id="JACRDE010000574">
    <property type="protein sequence ID" value="MBI5252164.1"/>
    <property type="molecule type" value="Genomic_DNA"/>
</dbReference>
<dbReference type="GO" id="GO:0065002">
    <property type="term" value="P:intracellular protein transmembrane transport"/>
    <property type="evidence" value="ECO:0007669"/>
    <property type="project" value="UniProtKB-UniRule"/>
</dbReference>
<reference evidence="10" key="1">
    <citation type="submission" date="2020-07" db="EMBL/GenBank/DDBJ databases">
        <title>Huge and variable diversity of episymbiotic CPR bacteria and DPANN archaea in groundwater ecosystems.</title>
        <authorList>
            <person name="He C.Y."/>
            <person name="Keren R."/>
            <person name="Whittaker M."/>
            <person name="Farag I.F."/>
            <person name="Doudna J."/>
            <person name="Cate J.H.D."/>
            <person name="Banfield J.F."/>
        </authorList>
    </citation>
    <scope>NUCLEOTIDE SEQUENCE</scope>
    <source>
        <strain evidence="10">NC_groundwater_1664_Pr3_B-0.1um_52_9</strain>
    </source>
</reference>